<gene>
    <name evidence="4" type="ORF">AJ85_21450</name>
    <name evidence="3" type="ORF">BALCAV_0214760</name>
</gene>
<dbReference type="RefSeq" id="WP_003322177.1">
    <property type="nucleotide sequence ID" value="NZ_ALPT02000050.1"/>
</dbReference>
<reference evidence="3 5" key="1">
    <citation type="journal article" date="2014" name="Genome Announc.">
        <title>Draft Genome Sequence of Bacillus alcalophilus AV1934, a Classic Alkaliphile Isolated from Human Feces in 1934.</title>
        <authorList>
            <person name="Attie O."/>
            <person name="Jayaprakash A."/>
            <person name="Shah H."/>
            <person name="Paulsen I.T."/>
            <person name="Morino M."/>
            <person name="Takahashi Y."/>
            <person name="Narumi I."/>
            <person name="Sachidanandam R."/>
            <person name="Satoh K."/>
            <person name="Ito M."/>
            <person name="Krulwich T.A."/>
        </authorList>
    </citation>
    <scope>NUCLEOTIDE SEQUENCE [LARGE SCALE GENOMIC DNA]</scope>
    <source>
        <strain evidence="3 5">AV1934</strain>
    </source>
</reference>
<dbReference type="InterPro" id="IPR000086">
    <property type="entry name" value="NUDIX_hydrolase_dom"/>
</dbReference>
<comment type="caution">
    <text evidence="3">The sequence shown here is derived from an EMBL/GenBank/DDBJ whole genome shotgun (WGS) entry which is preliminary data.</text>
</comment>
<evidence type="ECO:0000313" key="3">
    <source>
        <dbReference type="EMBL" id="KGA96690.1"/>
    </source>
</evidence>
<dbReference type="AlphaFoldDB" id="A0A094XD28"/>
<dbReference type="Proteomes" id="UP000297014">
    <property type="component" value="Unassembled WGS sequence"/>
</dbReference>
<evidence type="ECO:0000259" key="2">
    <source>
        <dbReference type="PROSITE" id="PS51462"/>
    </source>
</evidence>
<dbReference type="CDD" id="cd02883">
    <property type="entry name" value="NUDIX_Hydrolase"/>
    <property type="match status" value="1"/>
</dbReference>
<accession>A0A094XD28</accession>
<dbReference type="SUPFAM" id="SSF55811">
    <property type="entry name" value="Nudix"/>
    <property type="match status" value="1"/>
</dbReference>
<dbReference type="PANTHER" id="PTHR43736:SF1">
    <property type="entry name" value="DIHYDRONEOPTERIN TRIPHOSPHATE DIPHOSPHATASE"/>
    <property type="match status" value="1"/>
</dbReference>
<dbReference type="Pfam" id="PF00293">
    <property type="entry name" value="NUDIX"/>
    <property type="match status" value="1"/>
</dbReference>
<dbReference type="Gene3D" id="3.90.79.10">
    <property type="entry name" value="Nucleoside Triphosphate Pyrophosphohydrolase"/>
    <property type="match status" value="1"/>
</dbReference>
<dbReference type="PROSITE" id="PS51462">
    <property type="entry name" value="NUDIX"/>
    <property type="match status" value="1"/>
</dbReference>
<dbReference type="EMBL" id="JALP01000029">
    <property type="protein sequence ID" value="THG92009.1"/>
    <property type="molecule type" value="Genomic_DNA"/>
</dbReference>
<comment type="similarity">
    <text evidence="1">Belongs to the Nudix hydrolase family.</text>
</comment>
<feature type="domain" description="Nudix hydrolase" evidence="2">
    <location>
        <begin position="27"/>
        <end position="158"/>
    </location>
</feature>
<evidence type="ECO:0000256" key="1">
    <source>
        <dbReference type="ARBA" id="ARBA00005582"/>
    </source>
</evidence>
<dbReference type="Proteomes" id="UP000002754">
    <property type="component" value="Unassembled WGS sequence"/>
</dbReference>
<organism evidence="3 5">
    <name type="scientific">Alkalihalobacillus alcalophilus ATCC 27647 = CGMCC 1.3604</name>
    <dbReference type="NCBI Taxonomy" id="1218173"/>
    <lineage>
        <taxon>Bacteria</taxon>
        <taxon>Bacillati</taxon>
        <taxon>Bacillota</taxon>
        <taxon>Bacilli</taxon>
        <taxon>Bacillales</taxon>
        <taxon>Bacillaceae</taxon>
        <taxon>Alkalihalobacillus</taxon>
    </lineage>
</organism>
<proteinExistence type="inferred from homology"/>
<dbReference type="eggNOG" id="COG0494">
    <property type="taxonomic scope" value="Bacteria"/>
</dbReference>
<keyword evidence="3" id="KW-0378">Hydrolase</keyword>
<keyword evidence="5" id="KW-1185">Reference proteome</keyword>
<dbReference type="EMBL" id="ALPT02000050">
    <property type="protein sequence ID" value="KGA96690.1"/>
    <property type="molecule type" value="Genomic_DNA"/>
</dbReference>
<evidence type="ECO:0000313" key="5">
    <source>
        <dbReference type="Proteomes" id="UP000002754"/>
    </source>
</evidence>
<dbReference type="OrthoDB" id="9804442at2"/>
<reference evidence="4 6" key="2">
    <citation type="submission" date="2014-01" db="EMBL/GenBank/DDBJ databases">
        <title>Draft genome sequencing of Bacillus alcalophilus CGMCC 1.3604.</title>
        <authorList>
            <person name="Yang J."/>
            <person name="Diao L."/>
            <person name="Yang S."/>
        </authorList>
    </citation>
    <scope>NUCLEOTIDE SEQUENCE [LARGE SCALE GENOMIC DNA]</scope>
    <source>
        <strain evidence="4 6">CGMCC 1.3604</strain>
    </source>
</reference>
<dbReference type="InterPro" id="IPR015797">
    <property type="entry name" value="NUDIX_hydrolase-like_dom_sf"/>
</dbReference>
<evidence type="ECO:0000313" key="6">
    <source>
        <dbReference type="Proteomes" id="UP000297014"/>
    </source>
</evidence>
<evidence type="ECO:0000313" key="4">
    <source>
        <dbReference type="EMBL" id="THG92009.1"/>
    </source>
</evidence>
<name>A0A094XD28_ALKAL</name>
<dbReference type="STRING" id="1218173.BALCAV_0214760"/>
<sequence length="163" mass="19358">MTTKYVNWGEAKVKLTWNYDKQLPPRELITSVHGFCFNGDNLLLVNLNRRGWDFPGGHIENEETAEECLKREVYEEGYVTGSCSLLGYIIVDHNENPNWDKNSPYPKVGYQVFYRMNIDQLHDFKAKYESGERILINPSEVTEYYQDWNELYQEILNYAVRQW</sequence>
<protein>
    <submittedName>
        <fullName evidence="3">NUDIX hydrolase</fullName>
    </submittedName>
</protein>
<dbReference type="GO" id="GO:0016787">
    <property type="term" value="F:hydrolase activity"/>
    <property type="evidence" value="ECO:0007669"/>
    <property type="project" value="UniProtKB-KW"/>
</dbReference>
<dbReference type="PANTHER" id="PTHR43736">
    <property type="entry name" value="ADP-RIBOSE PYROPHOSPHATASE"/>
    <property type="match status" value="1"/>
</dbReference>